<feature type="transmembrane region" description="Helical" evidence="1">
    <location>
        <begin position="6"/>
        <end position="28"/>
    </location>
</feature>
<reference evidence="2" key="2">
    <citation type="journal article" date="2015" name="Fish Shellfish Immunol.">
        <title>Early steps in the European eel (Anguilla anguilla)-Vibrio vulnificus interaction in the gills: Role of the RtxA13 toxin.</title>
        <authorList>
            <person name="Callol A."/>
            <person name="Pajuelo D."/>
            <person name="Ebbesson L."/>
            <person name="Teles M."/>
            <person name="MacKenzie S."/>
            <person name="Amaro C."/>
        </authorList>
    </citation>
    <scope>NUCLEOTIDE SEQUENCE</scope>
</reference>
<sequence length="33" mass="3835">MADCLLEGFGALISWLVRILHAFWLVFLQKVML</sequence>
<keyword evidence="1" id="KW-0472">Membrane</keyword>
<accession>A0A0E9QNL5</accession>
<evidence type="ECO:0000256" key="1">
    <source>
        <dbReference type="SAM" id="Phobius"/>
    </source>
</evidence>
<dbReference type="EMBL" id="GBXM01090061">
    <property type="protein sequence ID" value="JAH18516.1"/>
    <property type="molecule type" value="Transcribed_RNA"/>
</dbReference>
<dbReference type="AlphaFoldDB" id="A0A0E9QNL5"/>
<proteinExistence type="predicted"/>
<keyword evidence="1" id="KW-0812">Transmembrane</keyword>
<evidence type="ECO:0000313" key="2">
    <source>
        <dbReference type="EMBL" id="JAH18516.1"/>
    </source>
</evidence>
<organism evidence="2">
    <name type="scientific">Anguilla anguilla</name>
    <name type="common">European freshwater eel</name>
    <name type="synonym">Muraena anguilla</name>
    <dbReference type="NCBI Taxonomy" id="7936"/>
    <lineage>
        <taxon>Eukaryota</taxon>
        <taxon>Metazoa</taxon>
        <taxon>Chordata</taxon>
        <taxon>Craniata</taxon>
        <taxon>Vertebrata</taxon>
        <taxon>Euteleostomi</taxon>
        <taxon>Actinopterygii</taxon>
        <taxon>Neopterygii</taxon>
        <taxon>Teleostei</taxon>
        <taxon>Anguilliformes</taxon>
        <taxon>Anguillidae</taxon>
        <taxon>Anguilla</taxon>
    </lineage>
</organism>
<reference evidence="2" key="1">
    <citation type="submission" date="2014-11" db="EMBL/GenBank/DDBJ databases">
        <authorList>
            <person name="Amaro Gonzalez C."/>
        </authorList>
    </citation>
    <scope>NUCLEOTIDE SEQUENCE</scope>
</reference>
<protein>
    <submittedName>
        <fullName evidence="2">Uncharacterized protein</fullName>
    </submittedName>
</protein>
<keyword evidence="1" id="KW-1133">Transmembrane helix</keyword>
<name>A0A0E9QNL5_ANGAN</name>